<sequence length="78" mass="8490">MCGAACCDAGWDRWSDLSGCGSHTWEDRRGWVGAPVAACAPLGGTRRPDEWKRKGERPALVQGAVWEERRAPLQTGGH</sequence>
<accession>A0AAV7U8J0</accession>
<gene>
    <name evidence="1" type="ORF">NDU88_001648</name>
</gene>
<dbReference type="EMBL" id="JANPWB010000005">
    <property type="protein sequence ID" value="KAJ1184851.1"/>
    <property type="molecule type" value="Genomic_DNA"/>
</dbReference>
<dbReference type="AlphaFoldDB" id="A0AAV7U8J0"/>
<comment type="caution">
    <text evidence="1">The sequence shown here is derived from an EMBL/GenBank/DDBJ whole genome shotgun (WGS) entry which is preliminary data.</text>
</comment>
<name>A0AAV7U8J0_PLEWA</name>
<keyword evidence="2" id="KW-1185">Reference proteome</keyword>
<dbReference type="Proteomes" id="UP001066276">
    <property type="component" value="Chromosome 3_1"/>
</dbReference>
<evidence type="ECO:0000313" key="2">
    <source>
        <dbReference type="Proteomes" id="UP001066276"/>
    </source>
</evidence>
<protein>
    <submittedName>
        <fullName evidence="1">Uncharacterized protein</fullName>
    </submittedName>
</protein>
<evidence type="ECO:0000313" key="1">
    <source>
        <dbReference type="EMBL" id="KAJ1184851.1"/>
    </source>
</evidence>
<organism evidence="1 2">
    <name type="scientific">Pleurodeles waltl</name>
    <name type="common">Iberian ribbed newt</name>
    <dbReference type="NCBI Taxonomy" id="8319"/>
    <lineage>
        <taxon>Eukaryota</taxon>
        <taxon>Metazoa</taxon>
        <taxon>Chordata</taxon>
        <taxon>Craniata</taxon>
        <taxon>Vertebrata</taxon>
        <taxon>Euteleostomi</taxon>
        <taxon>Amphibia</taxon>
        <taxon>Batrachia</taxon>
        <taxon>Caudata</taxon>
        <taxon>Salamandroidea</taxon>
        <taxon>Salamandridae</taxon>
        <taxon>Pleurodelinae</taxon>
        <taxon>Pleurodeles</taxon>
    </lineage>
</organism>
<reference evidence="1" key="1">
    <citation type="journal article" date="2022" name="bioRxiv">
        <title>Sequencing and chromosome-scale assembly of the giantPleurodeles waltlgenome.</title>
        <authorList>
            <person name="Brown T."/>
            <person name="Elewa A."/>
            <person name="Iarovenko S."/>
            <person name="Subramanian E."/>
            <person name="Araus A.J."/>
            <person name="Petzold A."/>
            <person name="Susuki M."/>
            <person name="Suzuki K.-i.T."/>
            <person name="Hayashi T."/>
            <person name="Toyoda A."/>
            <person name="Oliveira C."/>
            <person name="Osipova E."/>
            <person name="Leigh N.D."/>
            <person name="Simon A."/>
            <person name="Yun M.H."/>
        </authorList>
    </citation>
    <scope>NUCLEOTIDE SEQUENCE</scope>
    <source>
        <strain evidence="1">20211129_DDA</strain>
        <tissue evidence="1">Liver</tissue>
    </source>
</reference>
<proteinExistence type="predicted"/>